<gene>
    <name evidence="14" type="ORF">C8N43_3209</name>
</gene>
<evidence type="ECO:0000256" key="8">
    <source>
        <dbReference type="ARBA" id="ARBA00022989"/>
    </source>
</evidence>
<dbReference type="InterPro" id="IPR050428">
    <property type="entry name" value="TCS_sensor_his_kinase"/>
</dbReference>
<dbReference type="PROSITE" id="PS50109">
    <property type="entry name" value="HIS_KIN"/>
    <property type="match status" value="1"/>
</dbReference>
<dbReference type="Proteomes" id="UP000243978">
    <property type="component" value="Unassembled WGS sequence"/>
</dbReference>
<dbReference type="SUPFAM" id="SSF47384">
    <property type="entry name" value="Homodimeric domain of signal transducing histidine kinase"/>
    <property type="match status" value="1"/>
</dbReference>
<dbReference type="InterPro" id="IPR004358">
    <property type="entry name" value="Sig_transdc_His_kin-like_C"/>
</dbReference>
<comment type="subcellular location">
    <subcellularLocation>
        <location evidence="2">Membrane</location>
        <topology evidence="2">Multi-pass membrane protein</topology>
    </subcellularLocation>
</comment>
<keyword evidence="7 14" id="KW-0418">Kinase</keyword>
<evidence type="ECO:0000256" key="6">
    <source>
        <dbReference type="ARBA" id="ARBA00022692"/>
    </source>
</evidence>
<proteinExistence type="predicted"/>
<accession>A0A2T6BEA6</accession>
<keyword evidence="6 11" id="KW-0812">Transmembrane</keyword>
<keyword evidence="10 11" id="KW-0472">Membrane</keyword>
<feature type="domain" description="Histidine kinase" evidence="12">
    <location>
        <begin position="244"/>
        <end position="454"/>
    </location>
</feature>
<dbReference type="Pfam" id="PF02518">
    <property type="entry name" value="HATPase_c"/>
    <property type="match status" value="1"/>
</dbReference>
<dbReference type="InterPro" id="IPR013727">
    <property type="entry name" value="2CSK_N"/>
</dbReference>
<evidence type="ECO:0000259" key="13">
    <source>
        <dbReference type="PROSITE" id="PS50885"/>
    </source>
</evidence>
<dbReference type="PRINTS" id="PR00344">
    <property type="entry name" value="BCTRLSENSOR"/>
</dbReference>
<dbReference type="InterPro" id="IPR036097">
    <property type="entry name" value="HisK_dim/P_sf"/>
</dbReference>
<evidence type="ECO:0000256" key="1">
    <source>
        <dbReference type="ARBA" id="ARBA00000085"/>
    </source>
</evidence>
<keyword evidence="15" id="KW-1185">Reference proteome</keyword>
<dbReference type="Gene3D" id="3.30.565.10">
    <property type="entry name" value="Histidine kinase-like ATPase, C-terminal domain"/>
    <property type="match status" value="1"/>
</dbReference>
<dbReference type="PROSITE" id="PS50885">
    <property type="entry name" value="HAMP"/>
    <property type="match status" value="1"/>
</dbReference>
<reference evidence="14 15" key="1">
    <citation type="submission" date="2018-04" db="EMBL/GenBank/DDBJ databases">
        <title>Genomic Encyclopedia of Archaeal and Bacterial Type Strains, Phase II (KMG-II): from individual species to whole genera.</title>
        <authorList>
            <person name="Goeker M."/>
        </authorList>
    </citation>
    <scope>NUCLEOTIDE SEQUENCE [LARGE SCALE GENOMIC DNA]</scope>
    <source>
        <strain evidence="14 15">DSM 100977</strain>
    </source>
</reference>
<dbReference type="CDD" id="cd00082">
    <property type="entry name" value="HisKA"/>
    <property type="match status" value="1"/>
</dbReference>
<feature type="domain" description="HAMP" evidence="13">
    <location>
        <begin position="185"/>
        <end position="236"/>
    </location>
</feature>
<keyword evidence="5" id="KW-0808">Transferase</keyword>
<dbReference type="InterPro" id="IPR036890">
    <property type="entry name" value="HATPase_C_sf"/>
</dbReference>
<dbReference type="OrthoDB" id="913606at2"/>
<dbReference type="InterPro" id="IPR003661">
    <property type="entry name" value="HisK_dim/P_dom"/>
</dbReference>
<keyword evidence="8 11" id="KW-1133">Transmembrane helix</keyword>
<evidence type="ECO:0000256" key="7">
    <source>
        <dbReference type="ARBA" id="ARBA00022777"/>
    </source>
</evidence>
<evidence type="ECO:0000256" key="4">
    <source>
        <dbReference type="ARBA" id="ARBA00022553"/>
    </source>
</evidence>
<dbReference type="SUPFAM" id="SSF55874">
    <property type="entry name" value="ATPase domain of HSP90 chaperone/DNA topoisomerase II/histidine kinase"/>
    <property type="match status" value="1"/>
</dbReference>
<evidence type="ECO:0000259" key="12">
    <source>
        <dbReference type="PROSITE" id="PS50109"/>
    </source>
</evidence>
<comment type="catalytic activity">
    <reaction evidence="1">
        <text>ATP + protein L-histidine = ADP + protein N-phospho-L-histidine.</text>
        <dbReference type="EC" id="2.7.13.3"/>
    </reaction>
</comment>
<dbReference type="EC" id="2.7.13.3" evidence="3"/>
<dbReference type="RefSeq" id="WP_107846732.1">
    <property type="nucleotide sequence ID" value="NZ_QBKS01000002.1"/>
</dbReference>
<dbReference type="InterPro" id="IPR005467">
    <property type="entry name" value="His_kinase_dom"/>
</dbReference>
<dbReference type="EMBL" id="QBKS01000002">
    <property type="protein sequence ID" value="PTX54395.1"/>
    <property type="molecule type" value="Genomic_DNA"/>
</dbReference>
<evidence type="ECO:0000313" key="14">
    <source>
        <dbReference type="EMBL" id="PTX54395.1"/>
    </source>
</evidence>
<dbReference type="AlphaFoldDB" id="A0A2T6BEA6"/>
<evidence type="ECO:0000313" key="15">
    <source>
        <dbReference type="Proteomes" id="UP000243978"/>
    </source>
</evidence>
<dbReference type="Pfam" id="PF08521">
    <property type="entry name" value="2CSK_N"/>
    <property type="match status" value="1"/>
</dbReference>
<organism evidence="14 15">
    <name type="scientific">Litoreibacter ponti</name>
    <dbReference type="NCBI Taxonomy" id="1510457"/>
    <lineage>
        <taxon>Bacteria</taxon>
        <taxon>Pseudomonadati</taxon>
        <taxon>Pseudomonadota</taxon>
        <taxon>Alphaproteobacteria</taxon>
        <taxon>Rhodobacterales</taxon>
        <taxon>Roseobacteraceae</taxon>
        <taxon>Litoreibacter</taxon>
    </lineage>
</organism>
<keyword evidence="9" id="KW-0902">Two-component regulatory system</keyword>
<evidence type="ECO:0000256" key="10">
    <source>
        <dbReference type="ARBA" id="ARBA00023136"/>
    </source>
</evidence>
<comment type="caution">
    <text evidence="14">The sequence shown here is derived from an EMBL/GenBank/DDBJ whole genome shotgun (WGS) entry which is preliminary data.</text>
</comment>
<dbReference type="CDD" id="cd00075">
    <property type="entry name" value="HATPase"/>
    <property type="match status" value="1"/>
</dbReference>
<keyword evidence="4" id="KW-0597">Phosphoprotein</keyword>
<evidence type="ECO:0000256" key="11">
    <source>
        <dbReference type="SAM" id="Phobius"/>
    </source>
</evidence>
<dbReference type="Pfam" id="PF00512">
    <property type="entry name" value="HisKA"/>
    <property type="match status" value="1"/>
</dbReference>
<dbReference type="InterPro" id="IPR003660">
    <property type="entry name" value="HAMP_dom"/>
</dbReference>
<evidence type="ECO:0000256" key="9">
    <source>
        <dbReference type="ARBA" id="ARBA00023012"/>
    </source>
</evidence>
<name>A0A2T6BEA6_9RHOB</name>
<dbReference type="InterPro" id="IPR003594">
    <property type="entry name" value="HATPase_dom"/>
</dbReference>
<sequence>MSRALSLRARLTVIILLPVLSVALLAGLWQLGQARGTAADVFNRSLLSAALAVSNDVAISGGDALSERTRDILASTSGGLVFYHVFAPDGVIVAGYATPPVGIPRTGVEAAEPTYFDAIYLGRSVSGVRLQTRSEIDGVTGLFTTTVWQDRAVRVAFVRDLVLRTVIVMSSLLLALGFFVWFGVRVGLRPLLDLEQAIAQRSPEDLSPIKRAVPDEVAGIVATLNRLFGQVSHTMSAQSEFIANAAHQLRNPIAGVLALAEAVVSAKSPEQTKARAGDLLKAAETTADLSQKLLLLERAEALPRMVEFAPLDLSIALRDWLAEVPELAARGVSLELDLPKEPAIIVGDPVMLREACVNLIDNALRHGGADLSRINVRLSEAGPRWHLTISDDGRGIADPDRARATERFVQLAETGTTGLGLSIVRAIVEGHGGSLTLYDGAPGLRVGITLPQAAGQGDG</sequence>
<dbReference type="SMART" id="SM00387">
    <property type="entry name" value="HATPase_c"/>
    <property type="match status" value="1"/>
</dbReference>
<evidence type="ECO:0000256" key="5">
    <source>
        <dbReference type="ARBA" id="ARBA00022679"/>
    </source>
</evidence>
<protein>
    <recommendedName>
        <fullName evidence="3">histidine kinase</fullName>
        <ecNumber evidence="3">2.7.13.3</ecNumber>
    </recommendedName>
</protein>
<evidence type="ECO:0000256" key="3">
    <source>
        <dbReference type="ARBA" id="ARBA00012438"/>
    </source>
</evidence>
<feature type="transmembrane region" description="Helical" evidence="11">
    <location>
        <begin position="161"/>
        <end position="184"/>
    </location>
</feature>
<dbReference type="Gene3D" id="1.10.287.130">
    <property type="match status" value="1"/>
</dbReference>
<dbReference type="SMART" id="SM00388">
    <property type="entry name" value="HisKA"/>
    <property type="match status" value="1"/>
</dbReference>
<dbReference type="PANTHER" id="PTHR45436">
    <property type="entry name" value="SENSOR HISTIDINE KINASE YKOH"/>
    <property type="match status" value="1"/>
</dbReference>
<dbReference type="GO" id="GO:0000155">
    <property type="term" value="F:phosphorelay sensor kinase activity"/>
    <property type="evidence" value="ECO:0007669"/>
    <property type="project" value="InterPro"/>
</dbReference>
<dbReference type="GO" id="GO:0005886">
    <property type="term" value="C:plasma membrane"/>
    <property type="evidence" value="ECO:0007669"/>
    <property type="project" value="TreeGrafter"/>
</dbReference>
<dbReference type="PANTHER" id="PTHR45436:SF15">
    <property type="entry name" value="SENSOR HISTIDINE KINASE CUSS"/>
    <property type="match status" value="1"/>
</dbReference>
<evidence type="ECO:0000256" key="2">
    <source>
        <dbReference type="ARBA" id="ARBA00004141"/>
    </source>
</evidence>